<feature type="transmembrane region" description="Helical" evidence="7">
    <location>
        <begin position="210"/>
        <end position="235"/>
    </location>
</feature>
<evidence type="ECO:0000256" key="2">
    <source>
        <dbReference type="ARBA" id="ARBA00022448"/>
    </source>
</evidence>
<dbReference type="Pfam" id="PF00528">
    <property type="entry name" value="BPD_transp_1"/>
    <property type="match status" value="1"/>
</dbReference>
<name>A0AAW6U2T7_9MOLU</name>
<evidence type="ECO:0000256" key="6">
    <source>
        <dbReference type="ARBA" id="ARBA00023136"/>
    </source>
</evidence>
<evidence type="ECO:0000256" key="1">
    <source>
        <dbReference type="ARBA" id="ARBA00004651"/>
    </source>
</evidence>
<dbReference type="InterPro" id="IPR000515">
    <property type="entry name" value="MetI-like"/>
</dbReference>
<dbReference type="SUPFAM" id="SSF161098">
    <property type="entry name" value="MetI-like"/>
    <property type="match status" value="1"/>
</dbReference>
<comment type="subcellular location">
    <subcellularLocation>
        <location evidence="1 7">Cell membrane</location>
        <topology evidence="1 7">Multi-pass membrane protein</topology>
    </subcellularLocation>
</comment>
<evidence type="ECO:0000313" key="9">
    <source>
        <dbReference type="EMBL" id="MDI6452286.1"/>
    </source>
</evidence>
<gene>
    <name evidence="9" type="ORF">QJ521_01810</name>
</gene>
<comment type="similarity">
    <text evidence="7">Belongs to the binding-protein-dependent transport system permease family.</text>
</comment>
<feature type="domain" description="ABC transmembrane type-1" evidence="8">
    <location>
        <begin position="95"/>
        <end position="298"/>
    </location>
</feature>
<dbReference type="Proteomes" id="UP001431532">
    <property type="component" value="Unassembled WGS sequence"/>
</dbReference>
<keyword evidence="5 7" id="KW-1133">Transmembrane helix</keyword>
<dbReference type="CDD" id="cd06261">
    <property type="entry name" value="TM_PBP2"/>
    <property type="match status" value="1"/>
</dbReference>
<evidence type="ECO:0000313" key="10">
    <source>
        <dbReference type="Proteomes" id="UP001431532"/>
    </source>
</evidence>
<evidence type="ECO:0000256" key="5">
    <source>
        <dbReference type="ARBA" id="ARBA00022989"/>
    </source>
</evidence>
<feature type="transmembrane region" description="Helical" evidence="7">
    <location>
        <begin position="279"/>
        <end position="298"/>
    </location>
</feature>
<feature type="transmembrane region" description="Helical" evidence="7">
    <location>
        <begin position="34"/>
        <end position="53"/>
    </location>
</feature>
<comment type="caution">
    <text evidence="9">The sequence shown here is derived from an EMBL/GenBank/DDBJ whole genome shotgun (WGS) entry which is preliminary data.</text>
</comment>
<keyword evidence="10" id="KW-1185">Reference proteome</keyword>
<dbReference type="EMBL" id="JASCXW010000003">
    <property type="protein sequence ID" value="MDI6452286.1"/>
    <property type="molecule type" value="Genomic_DNA"/>
</dbReference>
<dbReference type="GO" id="GO:0055085">
    <property type="term" value="P:transmembrane transport"/>
    <property type="evidence" value="ECO:0007669"/>
    <property type="project" value="InterPro"/>
</dbReference>
<keyword evidence="6 7" id="KW-0472">Membrane</keyword>
<feature type="transmembrane region" description="Helical" evidence="7">
    <location>
        <begin position="164"/>
        <end position="189"/>
    </location>
</feature>
<accession>A0AAW6U2T7</accession>
<reference evidence="9" key="1">
    <citation type="submission" date="2023-05" db="EMBL/GenBank/DDBJ databases">
        <title>Mariniplasma microaerophilum sp. nov., a novel anaerobic mollicute isolated from terrestrial mud volcano, Taman Peninsula, Russia.</title>
        <authorList>
            <person name="Khomyakova M.A."/>
            <person name="Merkel A.Y."/>
            <person name="Slobodkin A.I."/>
        </authorList>
    </citation>
    <scope>NUCLEOTIDE SEQUENCE</scope>
    <source>
        <strain evidence="9">M4Ah</strain>
    </source>
</reference>
<protein>
    <submittedName>
        <fullName evidence="9">Carbohydrate ABC transporter permease</fullName>
    </submittedName>
</protein>
<dbReference type="PROSITE" id="PS50928">
    <property type="entry name" value="ABC_TM1"/>
    <property type="match status" value="1"/>
</dbReference>
<dbReference type="GO" id="GO:0005886">
    <property type="term" value="C:plasma membrane"/>
    <property type="evidence" value="ECO:0007669"/>
    <property type="project" value="UniProtKB-SubCell"/>
</dbReference>
<evidence type="ECO:0000256" key="3">
    <source>
        <dbReference type="ARBA" id="ARBA00022475"/>
    </source>
</evidence>
<proteinExistence type="inferred from homology"/>
<organism evidence="9 10">
    <name type="scientific">Peloplasma aerotolerans</name>
    <dbReference type="NCBI Taxonomy" id="3044389"/>
    <lineage>
        <taxon>Bacteria</taxon>
        <taxon>Bacillati</taxon>
        <taxon>Mycoplasmatota</taxon>
        <taxon>Mollicutes</taxon>
        <taxon>Acholeplasmatales</taxon>
        <taxon>Acholeplasmataceae</taxon>
        <taxon>Peloplasma</taxon>
    </lineage>
</organism>
<feature type="transmembrane region" description="Helical" evidence="7">
    <location>
        <begin position="130"/>
        <end position="152"/>
    </location>
</feature>
<evidence type="ECO:0000259" key="8">
    <source>
        <dbReference type="PROSITE" id="PS50928"/>
    </source>
</evidence>
<dbReference type="Gene3D" id="1.10.3720.10">
    <property type="entry name" value="MetI-like"/>
    <property type="match status" value="1"/>
</dbReference>
<evidence type="ECO:0000256" key="7">
    <source>
        <dbReference type="RuleBase" id="RU363032"/>
    </source>
</evidence>
<evidence type="ECO:0000256" key="4">
    <source>
        <dbReference type="ARBA" id="ARBA00022692"/>
    </source>
</evidence>
<keyword evidence="3" id="KW-1003">Cell membrane</keyword>
<keyword evidence="2 7" id="KW-0813">Transport</keyword>
<dbReference type="AlphaFoldDB" id="A0AAW6U2T7"/>
<dbReference type="InterPro" id="IPR035906">
    <property type="entry name" value="MetI-like_sf"/>
</dbReference>
<dbReference type="PANTHER" id="PTHR43744">
    <property type="entry name" value="ABC TRANSPORTER PERMEASE PROTEIN MG189-RELATED-RELATED"/>
    <property type="match status" value="1"/>
</dbReference>
<dbReference type="PANTHER" id="PTHR43744:SF6">
    <property type="entry name" value="ABC TRANSPORTER PERMEASE PROTEIN YESQ-RELATED"/>
    <property type="match status" value="1"/>
</dbReference>
<keyword evidence="4 7" id="KW-0812">Transmembrane</keyword>
<feature type="transmembrane region" description="Helical" evidence="7">
    <location>
        <begin position="94"/>
        <end position="118"/>
    </location>
</feature>
<dbReference type="RefSeq" id="WP_282838701.1">
    <property type="nucleotide sequence ID" value="NZ_JASCXW010000003.1"/>
</dbReference>
<sequence>MNQTIHQKPKRTWKTKIRKFILGNTGADSPLAKIIIYILLISIGFLYIYPMLYMLSTSMKSQADIINPIVNWVPTAFYFGNYERAFRVLRFFPTLTGSLVITLVPALIQTLVTSFIGYGFAKFEFKFKKVWLVLVLMTFIIPVQVYMIPRYVMFFEFNLLEKPMAIILPALFGQGVNSAIFVLIFYQFFRMIPKSINEAAEIDGAGPYYIFFRIAVPLAIPAFITSFLFGMVWYWNETYISSLFLGSGYPNLQLRLANFVSEYSQIYASDTLLRINEGVRLAATLLIILPMLIVYFTIQRWFVEGVEKTGVTGE</sequence>